<evidence type="ECO:0000313" key="2">
    <source>
        <dbReference type="Proteomes" id="UP001556367"/>
    </source>
</evidence>
<evidence type="ECO:0000313" key="1">
    <source>
        <dbReference type="EMBL" id="KAL0950400.1"/>
    </source>
</evidence>
<comment type="caution">
    <text evidence="1">The sequence shown here is derived from an EMBL/GenBank/DDBJ whole genome shotgun (WGS) entry which is preliminary data.</text>
</comment>
<reference evidence="2" key="1">
    <citation type="submission" date="2024-06" db="EMBL/GenBank/DDBJ databases">
        <title>Multi-omics analyses provide insights into the biosynthesis of the anticancer antibiotic pleurotin in Hohenbuehelia grisea.</title>
        <authorList>
            <person name="Weaver J.A."/>
            <person name="Alberti F."/>
        </authorList>
    </citation>
    <scope>NUCLEOTIDE SEQUENCE [LARGE SCALE GENOMIC DNA]</scope>
    <source>
        <strain evidence="2">T-177</strain>
    </source>
</reference>
<protein>
    <submittedName>
        <fullName evidence="1">Uncharacterized protein</fullName>
    </submittedName>
</protein>
<keyword evidence="2" id="KW-1185">Reference proteome</keyword>
<accession>A0ABR3J4M5</accession>
<gene>
    <name evidence="1" type="ORF">HGRIS_010358</name>
</gene>
<dbReference type="EMBL" id="JASNQZ010000012">
    <property type="protein sequence ID" value="KAL0950400.1"/>
    <property type="molecule type" value="Genomic_DNA"/>
</dbReference>
<sequence>MSGHINSLHYNGRATAVAQSSALSRAMVNSAGSSRGPRWKAVPQPPFVPKGLSVRAQCPRIAFNFISSQIPGVRLAELAARSSHGLDQMIAGGAERIFGTTPKQLCFNVMWPGYAHIQTWAFTIDTVSCRGPITRSELGMALSQQFSRFIEFMKSQHCTNPEWMIGATGITFDRLVLLAVINTCEDFWQAEVAYMC</sequence>
<name>A0ABR3J4M5_9AGAR</name>
<proteinExistence type="predicted"/>
<dbReference type="Proteomes" id="UP001556367">
    <property type="component" value="Unassembled WGS sequence"/>
</dbReference>
<organism evidence="1 2">
    <name type="scientific">Hohenbuehelia grisea</name>
    <dbReference type="NCBI Taxonomy" id="104357"/>
    <lineage>
        <taxon>Eukaryota</taxon>
        <taxon>Fungi</taxon>
        <taxon>Dikarya</taxon>
        <taxon>Basidiomycota</taxon>
        <taxon>Agaricomycotina</taxon>
        <taxon>Agaricomycetes</taxon>
        <taxon>Agaricomycetidae</taxon>
        <taxon>Agaricales</taxon>
        <taxon>Pleurotineae</taxon>
        <taxon>Pleurotaceae</taxon>
        <taxon>Hohenbuehelia</taxon>
    </lineage>
</organism>